<keyword evidence="2" id="KW-0472">Membrane</keyword>
<evidence type="ECO:0000256" key="1">
    <source>
        <dbReference type="SAM" id="MobiDB-lite"/>
    </source>
</evidence>
<keyword evidence="4" id="KW-1185">Reference proteome</keyword>
<organism evidence="3 4">
    <name type="scientific">Magallana gigas</name>
    <name type="common">Pacific oyster</name>
    <name type="synonym">Crassostrea gigas</name>
    <dbReference type="NCBI Taxonomy" id="29159"/>
    <lineage>
        <taxon>Eukaryota</taxon>
        <taxon>Metazoa</taxon>
        <taxon>Spiralia</taxon>
        <taxon>Lophotrochozoa</taxon>
        <taxon>Mollusca</taxon>
        <taxon>Bivalvia</taxon>
        <taxon>Autobranchia</taxon>
        <taxon>Pteriomorphia</taxon>
        <taxon>Ostreida</taxon>
        <taxon>Ostreoidea</taxon>
        <taxon>Ostreidae</taxon>
        <taxon>Magallana</taxon>
    </lineage>
</organism>
<feature type="compositionally biased region" description="Basic and acidic residues" evidence="1">
    <location>
        <begin position="747"/>
        <end position="762"/>
    </location>
</feature>
<feature type="region of interest" description="Disordered" evidence="1">
    <location>
        <begin position="71"/>
        <end position="90"/>
    </location>
</feature>
<feature type="transmembrane region" description="Helical" evidence="2">
    <location>
        <begin position="600"/>
        <end position="622"/>
    </location>
</feature>
<sequence>MSQTGIPTFVCKKPCKVCSVQTIGLAMWWRVTIYIIILGNVNGDETVSGMPEETHATSNLESSVYLTSSTMTAPTQEIEPSSATNTGPTSIANDLSTVALALKNKVVSRPSGQVFETSANVSSSEHFVFSTKSYVSENTTETSSVSSSSESSVFAGSSNVVTVHSTTLQPSTAPYSSIHSDSITSHQPKISDVTIVPSSPISTTEMTDSASQSETSSSVLLNTGRMIVNIQSTATDSVINTTMVTSEDFHSSAVSSRFVDSSMAPSSSWSLKTSTAETLTNMDTSLLLETSTHTVMSSFVDNSVSLQNASDSISSSLPKNSTSHSPFQTSSSLEESVTTQLSNVATSTPPSVSPGLESSGTSLSSTDHASQHSIISSDVLGSSTGPSEASSIAPTHATGYVVNTVFPSMTQPVSRPPSVFTTISESVTSGKSQHSVESSASSTTTEFTAVTSSSSDFPTNVTVRPTATTSLPHPEDMQFVNQTFEMVFQGNCEPLVKDKLLLKAFWNQFQEKLVHKSYLVKADNIACEPLRITFTYVFIPQSYFKQLCTSLKEIVSDIHINVTISGQLEYYRALKLNTESTITSDKTPPPGAAGLEEIDLIVLIAAGSFCLVLILVGLVICIREYYHRKRTRTFEFANMYQAEDFTLTKIPRPAITYTEKGADINTNGHSNGDAHETEKETLMESIQLRVNSNENGLMVGITGTLERQSTVSHPSPSPSPPGSEHLQLVPKEEEPLQSQDNPIYYIDDDHSPSVSKDFKLNN</sequence>
<dbReference type="AlphaFoldDB" id="A0A8W8LEY8"/>
<feature type="compositionally biased region" description="Polar residues" evidence="1">
    <location>
        <begin position="456"/>
        <end position="471"/>
    </location>
</feature>
<feature type="compositionally biased region" description="Polar residues" evidence="1">
    <location>
        <begin position="424"/>
        <end position="433"/>
    </location>
</feature>
<evidence type="ECO:0000256" key="2">
    <source>
        <dbReference type="SAM" id="Phobius"/>
    </source>
</evidence>
<name>A0A8W8LEY8_MAGGI</name>
<keyword evidence="2" id="KW-0812">Transmembrane</keyword>
<feature type="compositionally biased region" description="Low complexity" evidence="1">
    <location>
        <begin position="353"/>
        <end position="366"/>
    </location>
</feature>
<proteinExistence type="predicted"/>
<reference evidence="3" key="1">
    <citation type="submission" date="2022-08" db="UniProtKB">
        <authorList>
            <consortium name="EnsemblMetazoa"/>
        </authorList>
    </citation>
    <scope>IDENTIFICATION</scope>
    <source>
        <strain evidence="3">05x7-T-G4-1.051#20</strain>
    </source>
</reference>
<dbReference type="EnsemblMetazoa" id="G27682.1">
    <property type="protein sequence ID" value="G27682.1:cds"/>
    <property type="gene ID" value="G27682"/>
</dbReference>
<accession>A0A8W8LEY8</accession>
<feature type="compositionally biased region" description="Polar residues" evidence="1">
    <location>
        <begin position="333"/>
        <end position="350"/>
    </location>
</feature>
<keyword evidence="2" id="KW-1133">Transmembrane helix</keyword>
<evidence type="ECO:0000313" key="4">
    <source>
        <dbReference type="Proteomes" id="UP000005408"/>
    </source>
</evidence>
<feature type="region of interest" description="Disordered" evidence="1">
    <location>
        <begin position="424"/>
        <end position="474"/>
    </location>
</feature>
<feature type="region of interest" description="Disordered" evidence="1">
    <location>
        <begin position="310"/>
        <end position="372"/>
    </location>
</feature>
<protein>
    <submittedName>
        <fullName evidence="3">Uncharacterized protein</fullName>
    </submittedName>
</protein>
<feature type="compositionally biased region" description="Low complexity" evidence="1">
    <location>
        <begin position="435"/>
        <end position="455"/>
    </location>
</feature>
<dbReference type="Proteomes" id="UP000005408">
    <property type="component" value="Unassembled WGS sequence"/>
</dbReference>
<evidence type="ECO:0000313" key="3">
    <source>
        <dbReference type="EnsemblMetazoa" id="G27682.1:cds"/>
    </source>
</evidence>
<feature type="compositionally biased region" description="Polar residues" evidence="1">
    <location>
        <begin position="310"/>
        <end position="320"/>
    </location>
</feature>
<feature type="region of interest" description="Disordered" evidence="1">
    <location>
        <begin position="707"/>
        <end position="762"/>
    </location>
</feature>
<feature type="compositionally biased region" description="Low complexity" evidence="1">
    <location>
        <begin position="321"/>
        <end position="332"/>
    </location>
</feature>